<comment type="caution">
    <text evidence="2">The sequence shown here is derived from an EMBL/GenBank/DDBJ whole genome shotgun (WGS) entry which is preliminary data.</text>
</comment>
<reference evidence="2 3" key="1">
    <citation type="journal article" date="2019" name="Int. J. Syst. Evol. Microbiol.">
        <title>The Global Catalogue of Microorganisms (GCM) 10K type strain sequencing project: providing services to taxonomists for standard genome sequencing and annotation.</title>
        <authorList>
            <consortium name="The Broad Institute Genomics Platform"/>
            <consortium name="The Broad Institute Genome Sequencing Center for Infectious Disease"/>
            <person name="Wu L."/>
            <person name="Ma J."/>
        </authorList>
    </citation>
    <scope>NUCLEOTIDE SEQUENCE [LARGE SCALE GENOMIC DNA]</scope>
    <source>
        <strain evidence="2 3">JCM 14736</strain>
    </source>
</reference>
<dbReference type="EMBL" id="BAAAOB010000002">
    <property type="protein sequence ID" value="GAA1790672.1"/>
    <property type="molecule type" value="Genomic_DNA"/>
</dbReference>
<keyword evidence="1" id="KW-0812">Transmembrane</keyword>
<keyword evidence="3" id="KW-1185">Reference proteome</keyword>
<organism evidence="2 3">
    <name type="scientific">Leucobacter iarius</name>
    <dbReference type="NCBI Taxonomy" id="333963"/>
    <lineage>
        <taxon>Bacteria</taxon>
        <taxon>Bacillati</taxon>
        <taxon>Actinomycetota</taxon>
        <taxon>Actinomycetes</taxon>
        <taxon>Micrococcales</taxon>
        <taxon>Microbacteriaceae</taxon>
        <taxon>Leucobacter</taxon>
    </lineage>
</organism>
<feature type="transmembrane region" description="Helical" evidence="1">
    <location>
        <begin position="12"/>
        <end position="33"/>
    </location>
</feature>
<keyword evidence="1" id="KW-0472">Membrane</keyword>
<evidence type="ECO:0000313" key="2">
    <source>
        <dbReference type="EMBL" id="GAA1790672.1"/>
    </source>
</evidence>
<feature type="transmembrane region" description="Helical" evidence="1">
    <location>
        <begin position="196"/>
        <end position="217"/>
    </location>
</feature>
<sequence>MDWSLQRNFGIAAGAILGALFGLMIAQSIVLAAEGFHPRGITPQLIVLPTLLIVIFVNLGIGLRMIDRLVTLIAQRSQLLATGAAPGETAPARIGQVFGREQRLAATMRFPASPESARLALVKVLPNSGPPRTAYVLLPTRYGIQRNAPASVVLDPTNPDVAVLDDRVDAAVLAAIAADPRWATVRVPGRFLRQGGLAVIIAFVAGLIVSLPLWILFLR</sequence>
<evidence type="ECO:0000256" key="1">
    <source>
        <dbReference type="SAM" id="Phobius"/>
    </source>
</evidence>
<gene>
    <name evidence="2" type="ORF">GCM10009768_19630</name>
</gene>
<dbReference type="RefSeq" id="WP_344031865.1">
    <property type="nucleotide sequence ID" value="NZ_BAAAOB010000002.1"/>
</dbReference>
<proteinExistence type="predicted"/>
<keyword evidence="1" id="KW-1133">Transmembrane helix</keyword>
<evidence type="ECO:0000313" key="3">
    <source>
        <dbReference type="Proteomes" id="UP001500851"/>
    </source>
</evidence>
<accession>A0ABN2LLE2</accession>
<protein>
    <submittedName>
        <fullName evidence="2">Uncharacterized protein</fullName>
    </submittedName>
</protein>
<name>A0ABN2LLE2_9MICO</name>
<dbReference type="Proteomes" id="UP001500851">
    <property type="component" value="Unassembled WGS sequence"/>
</dbReference>
<feature type="transmembrane region" description="Helical" evidence="1">
    <location>
        <begin position="45"/>
        <end position="66"/>
    </location>
</feature>